<gene>
    <name evidence="2" type="ORF">DERYTH_LOCUS22077</name>
</gene>
<feature type="compositionally biased region" description="Polar residues" evidence="1">
    <location>
        <begin position="120"/>
        <end position="140"/>
    </location>
</feature>
<evidence type="ECO:0000256" key="1">
    <source>
        <dbReference type="SAM" id="MobiDB-lite"/>
    </source>
</evidence>
<organism evidence="2 3">
    <name type="scientific">Dentiscutata erythropus</name>
    <dbReference type="NCBI Taxonomy" id="1348616"/>
    <lineage>
        <taxon>Eukaryota</taxon>
        <taxon>Fungi</taxon>
        <taxon>Fungi incertae sedis</taxon>
        <taxon>Mucoromycota</taxon>
        <taxon>Glomeromycotina</taxon>
        <taxon>Glomeromycetes</taxon>
        <taxon>Diversisporales</taxon>
        <taxon>Gigasporaceae</taxon>
        <taxon>Dentiscutata</taxon>
    </lineage>
</organism>
<reference evidence="2" key="1">
    <citation type="submission" date="2021-06" db="EMBL/GenBank/DDBJ databases">
        <authorList>
            <person name="Kallberg Y."/>
            <person name="Tangrot J."/>
            <person name="Rosling A."/>
        </authorList>
    </citation>
    <scope>NUCLEOTIDE SEQUENCE</scope>
    <source>
        <strain evidence="2">MA453B</strain>
    </source>
</reference>
<protein>
    <submittedName>
        <fullName evidence="2">19057_t:CDS:1</fullName>
    </submittedName>
</protein>
<feature type="compositionally biased region" description="Polar residues" evidence="1">
    <location>
        <begin position="237"/>
        <end position="279"/>
    </location>
</feature>
<evidence type="ECO:0000313" key="3">
    <source>
        <dbReference type="Proteomes" id="UP000789405"/>
    </source>
</evidence>
<dbReference type="EMBL" id="CAJVPY010029668">
    <property type="protein sequence ID" value="CAG8794459.1"/>
    <property type="molecule type" value="Genomic_DNA"/>
</dbReference>
<feature type="compositionally biased region" description="Low complexity" evidence="1">
    <location>
        <begin position="92"/>
        <end position="112"/>
    </location>
</feature>
<name>A0A9N9JUQ7_9GLOM</name>
<feature type="region of interest" description="Disordered" evidence="1">
    <location>
        <begin position="42"/>
        <end position="178"/>
    </location>
</feature>
<sequence>DVLNGSVKEFNPHVLDLTNNNAEDHDHWEVVDDGVSVVSMAGTEDETASVTKEVQTKQEKIAPSVNAPKTPNLESTFTKDSEISRSSPPPSSFSSPLSDETSSSQSTSLQQSNPLADQIKISNSVSEKPSLISTTQSRSSPRGVKPTSISIPKSKMKFNDTLNDSDKRSVSTPKSSIVSNSKYSWMVEGCTEDDDNSLFNPKRSSIIGISGLSSYSSERTNYGYLDGPIEDQDQFEKSTSSNLTQKRSKSTTPSERNRSENIGTASSMNIMKKANNNVTPAIPVEDPLGVL</sequence>
<dbReference type="Proteomes" id="UP000789405">
    <property type="component" value="Unassembled WGS sequence"/>
</dbReference>
<feature type="compositionally biased region" description="Polar residues" evidence="1">
    <location>
        <begin position="67"/>
        <end position="76"/>
    </location>
</feature>
<keyword evidence="3" id="KW-1185">Reference proteome</keyword>
<feature type="region of interest" description="Disordered" evidence="1">
    <location>
        <begin position="223"/>
        <end position="291"/>
    </location>
</feature>
<proteinExistence type="predicted"/>
<feature type="non-terminal residue" evidence="2">
    <location>
        <position position="1"/>
    </location>
</feature>
<comment type="caution">
    <text evidence="2">The sequence shown here is derived from an EMBL/GenBank/DDBJ whole genome shotgun (WGS) entry which is preliminary data.</text>
</comment>
<accession>A0A9N9JUQ7</accession>
<dbReference type="AlphaFoldDB" id="A0A9N9JUQ7"/>
<evidence type="ECO:0000313" key="2">
    <source>
        <dbReference type="EMBL" id="CAG8794459.1"/>
    </source>
</evidence>